<organism evidence="1">
    <name type="scientific">uncultured Gemmatimonadaceae bacterium</name>
    <dbReference type="NCBI Taxonomy" id="246130"/>
    <lineage>
        <taxon>Bacteria</taxon>
        <taxon>Pseudomonadati</taxon>
        <taxon>Gemmatimonadota</taxon>
        <taxon>Gemmatimonadia</taxon>
        <taxon>Gemmatimonadales</taxon>
        <taxon>Gemmatimonadaceae</taxon>
        <taxon>environmental samples</taxon>
    </lineage>
</organism>
<dbReference type="EMBL" id="CADCTX010000886">
    <property type="protein sequence ID" value="CAA9356921.1"/>
    <property type="molecule type" value="Genomic_DNA"/>
</dbReference>
<protein>
    <submittedName>
        <fullName evidence="1">Uncharacterized protein</fullName>
    </submittedName>
</protein>
<proteinExistence type="predicted"/>
<gene>
    <name evidence="1" type="ORF">AVDCRST_MAG40-3221</name>
</gene>
<sequence length="53" mass="6129">MTPAVMLHRVPIVVIRLGLTRRRTRKSATGAMMRRYPAWIQSHNLFMTPRVPG</sequence>
<evidence type="ECO:0000313" key="1">
    <source>
        <dbReference type="EMBL" id="CAA9356921.1"/>
    </source>
</evidence>
<dbReference type="AlphaFoldDB" id="A0A6J4ME97"/>
<accession>A0A6J4ME97</accession>
<name>A0A6J4ME97_9BACT</name>
<reference evidence="1" key="1">
    <citation type="submission" date="2020-02" db="EMBL/GenBank/DDBJ databases">
        <authorList>
            <person name="Meier V. D."/>
        </authorList>
    </citation>
    <scope>NUCLEOTIDE SEQUENCE</scope>
    <source>
        <strain evidence="1">AVDCRST_MAG40</strain>
    </source>
</reference>